<dbReference type="Proteomes" id="UP000055024">
    <property type="component" value="Unassembled WGS sequence"/>
</dbReference>
<protein>
    <submittedName>
        <fullName evidence="1">Uncharacterized protein</fullName>
    </submittedName>
</protein>
<keyword evidence="2" id="KW-1185">Reference proteome</keyword>
<organism evidence="1 2">
    <name type="scientific">Trichinella zimbabwensis</name>
    <dbReference type="NCBI Taxonomy" id="268475"/>
    <lineage>
        <taxon>Eukaryota</taxon>
        <taxon>Metazoa</taxon>
        <taxon>Ecdysozoa</taxon>
        <taxon>Nematoda</taxon>
        <taxon>Enoplea</taxon>
        <taxon>Dorylaimia</taxon>
        <taxon>Trichinellida</taxon>
        <taxon>Trichinellidae</taxon>
        <taxon>Trichinella</taxon>
    </lineage>
</organism>
<accession>A0A0V1H5S1</accession>
<dbReference type="AlphaFoldDB" id="A0A0V1H5S1"/>
<gene>
    <name evidence="1" type="ORF">T11_10819</name>
</gene>
<comment type="caution">
    <text evidence="1">The sequence shown here is derived from an EMBL/GenBank/DDBJ whole genome shotgun (WGS) entry which is preliminary data.</text>
</comment>
<dbReference type="EMBL" id="JYDP01000132">
    <property type="protein sequence ID" value="KRZ05731.1"/>
    <property type="molecule type" value="Genomic_DNA"/>
</dbReference>
<evidence type="ECO:0000313" key="1">
    <source>
        <dbReference type="EMBL" id="KRZ05731.1"/>
    </source>
</evidence>
<evidence type="ECO:0000313" key="2">
    <source>
        <dbReference type="Proteomes" id="UP000055024"/>
    </source>
</evidence>
<reference evidence="1 2" key="1">
    <citation type="submission" date="2015-01" db="EMBL/GenBank/DDBJ databases">
        <title>Evolution of Trichinella species and genotypes.</title>
        <authorList>
            <person name="Korhonen P.K."/>
            <person name="Edoardo P."/>
            <person name="Giuseppe L.R."/>
            <person name="Gasser R.B."/>
        </authorList>
    </citation>
    <scope>NUCLEOTIDE SEQUENCE [LARGE SCALE GENOMIC DNA]</scope>
    <source>
        <strain evidence="1">ISS1029</strain>
    </source>
</reference>
<name>A0A0V1H5S1_9BILA</name>
<proteinExistence type="predicted"/>
<sequence length="79" mass="8917">MNPEGYNDAIECDSLSNNLYLPILQIHPPSFSSSCHAPSHLMHNVNHCDLKGSNKNIDLPHLFKIFLLIISSTESDQLW</sequence>